<dbReference type="CDD" id="cd01098">
    <property type="entry name" value="PAN_AP_plant"/>
    <property type="match status" value="1"/>
</dbReference>
<dbReference type="PROSITE" id="PS50011">
    <property type="entry name" value="PROTEIN_KINASE_DOM"/>
    <property type="match status" value="1"/>
</dbReference>
<keyword evidence="19" id="KW-0245">EGF-like domain</keyword>
<dbReference type="InterPro" id="IPR000858">
    <property type="entry name" value="S_locus_glycoprot_dom"/>
</dbReference>
<evidence type="ECO:0000259" key="22">
    <source>
        <dbReference type="PROSITE" id="PS50011"/>
    </source>
</evidence>
<dbReference type="AlphaFoldDB" id="A0AAE1ITG8"/>
<dbReference type="EC" id="2.7.11.1" evidence="18"/>
<feature type="domain" description="Apple" evidence="25">
    <location>
        <begin position="340"/>
        <end position="423"/>
    </location>
</feature>
<keyword evidence="15" id="KW-0325">Glycoprotein</keyword>
<dbReference type="InterPro" id="IPR003609">
    <property type="entry name" value="Pan_app"/>
</dbReference>
<evidence type="ECO:0000256" key="11">
    <source>
        <dbReference type="ARBA" id="ARBA00022989"/>
    </source>
</evidence>
<dbReference type="PROSITE" id="PS00108">
    <property type="entry name" value="PROTEIN_KINASE_ST"/>
    <property type="match status" value="1"/>
</dbReference>
<evidence type="ECO:0000256" key="16">
    <source>
        <dbReference type="ARBA" id="ARBA00047899"/>
    </source>
</evidence>
<evidence type="ECO:0000259" key="23">
    <source>
        <dbReference type="PROSITE" id="PS50026"/>
    </source>
</evidence>
<evidence type="ECO:0000256" key="3">
    <source>
        <dbReference type="ARBA" id="ARBA00022527"/>
    </source>
</evidence>
<dbReference type="InterPro" id="IPR011009">
    <property type="entry name" value="Kinase-like_dom_sf"/>
</dbReference>
<feature type="chain" id="PRO_5042266966" description="Receptor-like serine/threonine-protein kinase" evidence="21">
    <location>
        <begin position="23"/>
        <end position="815"/>
    </location>
</feature>
<evidence type="ECO:0000256" key="5">
    <source>
        <dbReference type="ARBA" id="ARBA00022692"/>
    </source>
</evidence>
<keyword evidence="12 20" id="KW-0472">Membrane</keyword>
<dbReference type="Pfam" id="PF01453">
    <property type="entry name" value="B_lectin"/>
    <property type="match status" value="1"/>
</dbReference>
<dbReference type="PANTHER" id="PTHR27002">
    <property type="entry name" value="RECEPTOR-LIKE SERINE/THREONINE-PROTEIN KINASE SD1-8"/>
    <property type="match status" value="1"/>
</dbReference>
<dbReference type="SUPFAM" id="SSF51110">
    <property type="entry name" value="alpha-D-mannose-specific plant lectins"/>
    <property type="match status" value="1"/>
</dbReference>
<dbReference type="PROSITE" id="PS50948">
    <property type="entry name" value="PAN"/>
    <property type="match status" value="1"/>
</dbReference>
<dbReference type="PROSITE" id="PS50927">
    <property type="entry name" value="BULB_LECTIN"/>
    <property type="match status" value="1"/>
</dbReference>
<keyword evidence="7" id="KW-0430">Lectin</keyword>
<keyword evidence="9 18" id="KW-0418">Kinase</keyword>
<dbReference type="PROSITE" id="PS50026">
    <property type="entry name" value="EGF_3"/>
    <property type="match status" value="1"/>
</dbReference>
<evidence type="ECO:0000256" key="17">
    <source>
        <dbReference type="ARBA" id="ARBA00048679"/>
    </source>
</evidence>
<evidence type="ECO:0000256" key="7">
    <source>
        <dbReference type="ARBA" id="ARBA00022734"/>
    </source>
</evidence>
<dbReference type="FunFam" id="1.10.510.10:FF:000060">
    <property type="entry name" value="G-type lectin S-receptor-like serine/threonine-protein kinase"/>
    <property type="match status" value="1"/>
</dbReference>
<feature type="domain" description="EGF-like" evidence="23">
    <location>
        <begin position="285"/>
        <end position="321"/>
    </location>
</feature>
<dbReference type="Pfam" id="PF07714">
    <property type="entry name" value="PK_Tyr_Ser-Thr"/>
    <property type="match status" value="1"/>
</dbReference>
<keyword evidence="2" id="KW-1003">Cell membrane</keyword>
<evidence type="ECO:0000256" key="15">
    <source>
        <dbReference type="ARBA" id="ARBA00023180"/>
    </source>
</evidence>
<dbReference type="SUPFAM" id="SSF56112">
    <property type="entry name" value="Protein kinase-like (PK-like)"/>
    <property type="match status" value="1"/>
</dbReference>
<dbReference type="FunFam" id="2.90.10.10:FF:000004">
    <property type="entry name" value="G-type lectin S-receptor-like serine/threonine-protein kinase"/>
    <property type="match status" value="1"/>
</dbReference>
<dbReference type="PIRSF" id="PIRSF000641">
    <property type="entry name" value="SRK"/>
    <property type="match status" value="1"/>
</dbReference>
<keyword evidence="5 20" id="KW-0812">Transmembrane</keyword>
<comment type="catalytic activity">
    <reaction evidence="17 18">
        <text>L-seryl-[protein] + ATP = O-phospho-L-seryl-[protein] + ADP + H(+)</text>
        <dbReference type="Rhea" id="RHEA:17989"/>
        <dbReference type="Rhea" id="RHEA-COMP:9863"/>
        <dbReference type="Rhea" id="RHEA-COMP:11604"/>
        <dbReference type="ChEBI" id="CHEBI:15378"/>
        <dbReference type="ChEBI" id="CHEBI:29999"/>
        <dbReference type="ChEBI" id="CHEBI:30616"/>
        <dbReference type="ChEBI" id="CHEBI:83421"/>
        <dbReference type="ChEBI" id="CHEBI:456216"/>
        <dbReference type="EC" id="2.7.11.1"/>
    </reaction>
</comment>
<dbReference type="InterPro" id="IPR036426">
    <property type="entry name" value="Bulb-type_lectin_dom_sf"/>
</dbReference>
<dbReference type="FunFam" id="3.30.200.20:FF:000330">
    <property type="entry name" value="G-type lectin S-receptor-like serine/threonine-protein kinase At4g03230"/>
    <property type="match status" value="1"/>
</dbReference>
<proteinExistence type="inferred from homology"/>
<dbReference type="Gene3D" id="2.90.10.10">
    <property type="entry name" value="Bulb-type lectin domain"/>
    <property type="match status" value="1"/>
</dbReference>
<evidence type="ECO:0000256" key="14">
    <source>
        <dbReference type="ARBA" id="ARBA00023170"/>
    </source>
</evidence>
<evidence type="ECO:0000256" key="21">
    <source>
        <dbReference type="SAM" id="SignalP"/>
    </source>
</evidence>
<protein>
    <recommendedName>
        <fullName evidence="18">Receptor-like serine/threonine-protein kinase</fullName>
        <ecNumber evidence="18">2.7.11.1</ecNumber>
    </recommendedName>
</protein>
<evidence type="ECO:0000256" key="19">
    <source>
        <dbReference type="PROSITE-ProRule" id="PRU00076"/>
    </source>
</evidence>
<evidence type="ECO:0000313" key="26">
    <source>
        <dbReference type="EMBL" id="KAK4255703.1"/>
    </source>
</evidence>
<dbReference type="Pfam" id="PF11883">
    <property type="entry name" value="DUF3403"/>
    <property type="match status" value="1"/>
</dbReference>
<evidence type="ECO:0000313" key="27">
    <source>
        <dbReference type="Proteomes" id="UP001293593"/>
    </source>
</evidence>
<keyword evidence="3 18" id="KW-0723">Serine/threonine-protein kinase</keyword>
<dbReference type="InterPro" id="IPR001245">
    <property type="entry name" value="Ser-Thr/Tyr_kinase_cat_dom"/>
</dbReference>
<comment type="subcellular location">
    <subcellularLocation>
        <location evidence="1">Cell membrane</location>
        <topology evidence="1">Single-pass type I membrane protein</topology>
    </subcellularLocation>
</comment>
<gene>
    <name evidence="26" type="ORF">QN277_008668</name>
</gene>
<organism evidence="26 27">
    <name type="scientific">Acacia crassicarpa</name>
    <name type="common">northern wattle</name>
    <dbReference type="NCBI Taxonomy" id="499986"/>
    <lineage>
        <taxon>Eukaryota</taxon>
        <taxon>Viridiplantae</taxon>
        <taxon>Streptophyta</taxon>
        <taxon>Embryophyta</taxon>
        <taxon>Tracheophyta</taxon>
        <taxon>Spermatophyta</taxon>
        <taxon>Magnoliopsida</taxon>
        <taxon>eudicotyledons</taxon>
        <taxon>Gunneridae</taxon>
        <taxon>Pentapetalae</taxon>
        <taxon>rosids</taxon>
        <taxon>fabids</taxon>
        <taxon>Fabales</taxon>
        <taxon>Fabaceae</taxon>
        <taxon>Caesalpinioideae</taxon>
        <taxon>mimosoid clade</taxon>
        <taxon>Acacieae</taxon>
        <taxon>Acacia</taxon>
    </lineage>
</organism>
<dbReference type="CDD" id="cd14066">
    <property type="entry name" value="STKc_IRAK"/>
    <property type="match status" value="1"/>
</dbReference>
<evidence type="ECO:0000256" key="12">
    <source>
        <dbReference type="ARBA" id="ARBA00023136"/>
    </source>
</evidence>
<dbReference type="GO" id="GO:0005886">
    <property type="term" value="C:plasma membrane"/>
    <property type="evidence" value="ECO:0007669"/>
    <property type="project" value="UniProtKB-SubCell"/>
</dbReference>
<dbReference type="InterPro" id="IPR000742">
    <property type="entry name" value="EGF"/>
</dbReference>
<keyword evidence="4 18" id="KW-0808">Transferase</keyword>
<dbReference type="InterPro" id="IPR021820">
    <property type="entry name" value="S-locus_recpt_kinase_C"/>
</dbReference>
<dbReference type="GO" id="GO:0030246">
    <property type="term" value="F:carbohydrate binding"/>
    <property type="evidence" value="ECO:0007669"/>
    <property type="project" value="UniProtKB-KW"/>
</dbReference>
<evidence type="ECO:0000256" key="20">
    <source>
        <dbReference type="SAM" id="Phobius"/>
    </source>
</evidence>
<comment type="similarity">
    <text evidence="18">Belongs to the protein kinase superfamily. Ser/Thr protein kinase family.</text>
</comment>
<dbReference type="EMBL" id="JAWXYG010000013">
    <property type="protein sequence ID" value="KAK4255703.1"/>
    <property type="molecule type" value="Genomic_DNA"/>
</dbReference>
<feature type="domain" description="Protein kinase" evidence="22">
    <location>
        <begin position="497"/>
        <end position="783"/>
    </location>
</feature>
<evidence type="ECO:0000256" key="1">
    <source>
        <dbReference type="ARBA" id="ARBA00004251"/>
    </source>
</evidence>
<dbReference type="SMART" id="SM00220">
    <property type="entry name" value="S_TKc"/>
    <property type="match status" value="1"/>
</dbReference>
<evidence type="ECO:0000259" key="24">
    <source>
        <dbReference type="PROSITE" id="PS50927"/>
    </source>
</evidence>
<evidence type="ECO:0000256" key="8">
    <source>
        <dbReference type="ARBA" id="ARBA00022741"/>
    </source>
</evidence>
<dbReference type="Pfam" id="PF00954">
    <property type="entry name" value="S_locus_glycop"/>
    <property type="match status" value="1"/>
</dbReference>
<comment type="catalytic activity">
    <reaction evidence="16 18">
        <text>L-threonyl-[protein] + ATP = O-phospho-L-threonyl-[protein] + ADP + H(+)</text>
        <dbReference type="Rhea" id="RHEA:46608"/>
        <dbReference type="Rhea" id="RHEA-COMP:11060"/>
        <dbReference type="Rhea" id="RHEA-COMP:11605"/>
        <dbReference type="ChEBI" id="CHEBI:15378"/>
        <dbReference type="ChEBI" id="CHEBI:30013"/>
        <dbReference type="ChEBI" id="CHEBI:30616"/>
        <dbReference type="ChEBI" id="CHEBI:61977"/>
        <dbReference type="ChEBI" id="CHEBI:456216"/>
        <dbReference type="EC" id="2.7.11.1"/>
    </reaction>
</comment>
<evidence type="ECO:0000256" key="9">
    <source>
        <dbReference type="ARBA" id="ARBA00022777"/>
    </source>
</evidence>
<dbReference type="GO" id="GO:0048544">
    <property type="term" value="P:recognition of pollen"/>
    <property type="evidence" value="ECO:0007669"/>
    <property type="project" value="InterPro"/>
</dbReference>
<evidence type="ECO:0000256" key="6">
    <source>
        <dbReference type="ARBA" id="ARBA00022729"/>
    </source>
</evidence>
<keyword evidence="27" id="KW-1185">Reference proteome</keyword>
<evidence type="ECO:0000256" key="10">
    <source>
        <dbReference type="ARBA" id="ARBA00022840"/>
    </source>
</evidence>
<dbReference type="Pfam" id="PF08276">
    <property type="entry name" value="PAN_2"/>
    <property type="match status" value="1"/>
</dbReference>
<keyword evidence="13" id="KW-1015">Disulfide bond</keyword>
<dbReference type="SMART" id="SM00473">
    <property type="entry name" value="PAN_AP"/>
    <property type="match status" value="1"/>
</dbReference>
<dbReference type="SMART" id="SM00108">
    <property type="entry name" value="B_lectin"/>
    <property type="match status" value="1"/>
</dbReference>
<name>A0AAE1ITG8_9FABA</name>
<sequence length="815" mass="92004">MAILPYVIVVLKMLLFSRLSSAIDTISKSQPLQDDGRTTLVSKDGTFELGFFSPGSSKNRYIGIWYKNIQPRAVVWVANREIPVKDNSGMLTINTEGHLGLLDRNETIIWVANSSTKALTPIVQLLGSGNLILRDEKDQNPQNYLWQSFDYPSDTILPGMKLGWDLRTGLNRRIIAWKNWDDPSPGDFTGQLMVHDFPEVVVWKGRTKYLRSGPWDGQQFSGTSLATDGSPFVSVLVSNKYEVYYTFNTKIESFLARSVFNQSTYTVELIWKKDDQRWKNWSISPKDNCDTYNLCGPNGNCVIGGAPICQCLRGFTPKSPNNWDALDWSEGCVRSESWSCKVKNKDGFLKMTGLKLPETTHTWVDASMTLEECKAKCIENCSCTAYSNSDTVSSRGCAIWFGALIDIREVSLNADLDLYIRLAASETAEVRDGGRNNTKVIVVLATIVFAFVIVIIFLCIYKTRRKYREGNDVEESKRDMEIPFYNYVVIVTATNNFSIDKKLGQGGFGPVYKGTLADGQEIAVKRLSKTSHQGMKEFKNEVILCFKLQHQNLVKVLGCCIKGEEKMLIYEYMSNKSLDSWIFGSITQRNTLDWSKRFQIICGIVRGLLYLHQDSRLKIIHRDLKASNVLLDNEMNPKISDFGLARIFGGGQIEENTNKVVGTYGYMAPEYAYNGIFSIKSDVFSFGILLLETVSGMKSRGLSYPNQCLNLIGHVWRLWKESMPLKLIDACLEDSFIVSEALRCIHISLLCVQHHPDDRPNMASVVMMLSNESDLPQPKEPAFLLERSPGRQESAQNNHISSSINEMSFTELDAR</sequence>
<dbReference type="InterPro" id="IPR024171">
    <property type="entry name" value="SRK-like_kinase"/>
</dbReference>
<evidence type="ECO:0000256" key="2">
    <source>
        <dbReference type="ARBA" id="ARBA00022475"/>
    </source>
</evidence>
<comment type="caution">
    <text evidence="19">Lacks conserved residue(s) required for the propagation of feature annotation.</text>
</comment>
<keyword evidence="6 21" id="KW-0732">Signal</keyword>
<accession>A0AAE1ITG8</accession>
<dbReference type="InterPro" id="IPR001480">
    <property type="entry name" value="Bulb-type_lectin_dom"/>
</dbReference>
<dbReference type="Gene3D" id="3.50.4.10">
    <property type="entry name" value="Hepatocyte Growth Factor"/>
    <property type="match status" value="1"/>
</dbReference>
<evidence type="ECO:0000256" key="13">
    <source>
        <dbReference type="ARBA" id="ARBA00023157"/>
    </source>
</evidence>
<feature type="transmembrane region" description="Helical" evidence="20">
    <location>
        <begin position="440"/>
        <end position="461"/>
    </location>
</feature>
<comment type="caution">
    <text evidence="26">The sequence shown here is derived from an EMBL/GenBank/DDBJ whole genome shotgun (WGS) entry which is preliminary data.</text>
</comment>
<dbReference type="CDD" id="cd00028">
    <property type="entry name" value="B_lectin"/>
    <property type="match status" value="1"/>
</dbReference>
<keyword evidence="10 18" id="KW-0067">ATP-binding</keyword>
<feature type="signal peptide" evidence="21">
    <location>
        <begin position="1"/>
        <end position="22"/>
    </location>
</feature>
<reference evidence="26" key="1">
    <citation type="submission" date="2023-10" db="EMBL/GenBank/DDBJ databases">
        <title>Chromosome-level genome of the transformable northern wattle, Acacia crassicarpa.</title>
        <authorList>
            <person name="Massaro I."/>
            <person name="Sinha N.R."/>
            <person name="Poethig S."/>
            <person name="Leichty A.R."/>
        </authorList>
    </citation>
    <scope>NUCLEOTIDE SEQUENCE</scope>
    <source>
        <strain evidence="26">Acra3RX</strain>
        <tissue evidence="26">Leaf</tissue>
    </source>
</reference>
<feature type="domain" description="Bulb-type lectin" evidence="24">
    <location>
        <begin position="23"/>
        <end position="146"/>
    </location>
</feature>
<evidence type="ECO:0000256" key="18">
    <source>
        <dbReference type="PIRNR" id="PIRNR000641"/>
    </source>
</evidence>
<dbReference type="CDD" id="cd00054">
    <property type="entry name" value="EGF_CA"/>
    <property type="match status" value="1"/>
</dbReference>
<dbReference type="PANTHER" id="PTHR27002:SF932">
    <property type="entry name" value="RECEPTOR-LIKE SERINE_THREONINE-PROTEIN KINASE"/>
    <property type="match status" value="1"/>
</dbReference>
<dbReference type="Gene3D" id="3.30.200.20">
    <property type="entry name" value="Phosphorylase Kinase, domain 1"/>
    <property type="match status" value="1"/>
</dbReference>
<evidence type="ECO:0000259" key="25">
    <source>
        <dbReference type="PROSITE" id="PS50948"/>
    </source>
</evidence>
<evidence type="ECO:0000256" key="4">
    <source>
        <dbReference type="ARBA" id="ARBA00022679"/>
    </source>
</evidence>
<keyword evidence="11 20" id="KW-1133">Transmembrane helix</keyword>
<keyword evidence="8 18" id="KW-0547">Nucleotide-binding</keyword>
<keyword evidence="14" id="KW-0675">Receptor</keyword>
<dbReference type="GO" id="GO:0005524">
    <property type="term" value="F:ATP binding"/>
    <property type="evidence" value="ECO:0007669"/>
    <property type="project" value="UniProtKB-KW"/>
</dbReference>
<dbReference type="GO" id="GO:0004674">
    <property type="term" value="F:protein serine/threonine kinase activity"/>
    <property type="evidence" value="ECO:0007669"/>
    <property type="project" value="UniProtKB-KW"/>
</dbReference>
<dbReference type="Gene3D" id="1.10.510.10">
    <property type="entry name" value="Transferase(Phosphotransferase) domain 1"/>
    <property type="match status" value="1"/>
</dbReference>
<dbReference type="InterPro" id="IPR008271">
    <property type="entry name" value="Ser/Thr_kinase_AS"/>
</dbReference>
<dbReference type="Proteomes" id="UP001293593">
    <property type="component" value="Unassembled WGS sequence"/>
</dbReference>
<dbReference type="InterPro" id="IPR000719">
    <property type="entry name" value="Prot_kinase_dom"/>
</dbReference>